<sequence>KHFKLDILIPMTISFYGVMLLTINPVKLAFDKKVAEISYMDGKGLLVGIAVAIITVEVYRIFKEKKIGVIKMPPSVPPSLTET</sequence>
<dbReference type="PANTHER" id="PTHR33989">
    <property type="match status" value="1"/>
</dbReference>
<keyword evidence="1" id="KW-0812">Transmembrane</keyword>
<protein>
    <submittedName>
        <fullName evidence="2">PTS sugar transporter subunit IIC</fullName>
    </submittedName>
</protein>
<keyword evidence="2" id="KW-0762">Sugar transport</keyword>
<feature type="non-terminal residue" evidence="2">
    <location>
        <position position="83"/>
    </location>
</feature>
<dbReference type="InterPro" id="IPR051088">
    <property type="entry name" value="PTS_Sugar-EIIC/EIIB"/>
</dbReference>
<organism evidence="2 3">
    <name type="scientific">Alkalihalophilus pseudofirmus</name>
    <name type="common">Bacillus pseudofirmus</name>
    <dbReference type="NCBI Taxonomy" id="79885"/>
    <lineage>
        <taxon>Bacteria</taxon>
        <taxon>Bacillati</taxon>
        <taxon>Bacillota</taxon>
        <taxon>Bacilli</taxon>
        <taxon>Bacillales</taxon>
        <taxon>Bacillaceae</taxon>
        <taxon>Alkalihalophilus</taxon>
    </lineage>
</organism>
<proteinExistence type="predicted"/>
<evidence type="ECO:0000256" key="1">
    <source>
        <dbReference type="SAM" id="Phobius"/>
    </source>
</evidence>
<name>A0AAJ2NT86_ALKPS</name>
<keyword evidence="2" id="KW-0813">Transport</keyword>
<dbReference type="GO" id="GO:0005886">
    <property type="term" value="C:plasma membrane"/>
    <property type="evidence" value="ECO:0007669"/>
    <property type="project" value="TreeGrafter"/>
</dbReference>
<dbReference type="GO" id="GO:1902815">
    <property type="term" value="P:N,N'-diacetylchitobiose import"/>
    <property type="evidence" value="ECO:0007669"/>
    <property type="project" value="TreeGrafter"/>
</dbReference>
<comment type="caution">
    <text evidence="2">The sequence shown here is derived from an EMBL/GenBank/DDBJ whole genome shotgun (WGS) entry which is preliminary data.</text>
</comment>
<dbReference type="Proteomes" id="UP001285636">
    <property type="component" value="Unassembled WGS sequence"/>
</dbReference>
<gene>
    <name evidence="2" type="ORF">RYX45_23855</name>
</gene>
<feature type="transmembrane region" description="Helical" evidence="1">
    <location>
        <begin position="7"/>
        <end position="24"/>
    </location>
</feature>
<dbReference type="AlphaFoldDB" id="A0AAJ2NT86"/>
<feature type="non-terminal residue" evidence="2">
    <location>
        <position position="1"/>
    </location>
</feature>
<keyword evidence="1" id="KW-0472">Membrane</keyword>
<dbReference type="PANTHER" id="PTHR33989:SF4">
    <property type="entry name" value="PTS SYSTEM N,N'-DIACETYLCHITOBIOSE-SPECIFIC EIIC COMPONENT"/>
    <property type="match status" value="1"/>
</dbReference>
<evidence type="ECO:0000313" key="2">
    <source>
        <dbReference type="EMBL" id="MDV2888201.1"/>
    </source>
</evidence>
<keyword evidence="1" id="KW-1133">Transmembrane helix</keyword>
<dbReference type="EMBL" id="JAWJAY010001079">
    <property type="protein sequence ID" value="MDV2888201.1"/>
    <property type="molecule type" value="Genomic_DNA"/>
</dbReference>
<accession>A0AAJ2NT86</accession>
<reference evidence="2" key="1">
    <citation type="submission" date="2023-10" db="EMBL/GenBank/DDBJ databases">
        <title>Screening of Alkalihalophilus pseudofirmusBZ-TG-HK211 and Its Alleviation of Salt Stress on Rapeseed Growth.</title>
        <authorList>
            <person name="Zhao B."/>
            <person name="Guo T."/>
        </authorList>
    </citation>
    <scope>NUCLEOTIDE SEQUENCE</scope>
    <source>
        <strain evidence="2">BZ-TG-HK211</strain>
    </source>
</reference>
<evidence type="ECO:0000313" key="3">
    <source>
        <dbReference type="Proteomes" id="UP001285636"/>
    </source>
</evidence>
<feature type="transmembrane region" description="Helical" evidence="1">
    <location>
        <begin position="44"/>
        <end position="62"/>
    </location>
</feature>